<dbReference type="GO" id="GO:0043190">
    <property type="term" value="C:ATP-binding cassette (ABC) transporter complex"/>
    <property type="evidence" value="ECO:0007669"/>
    <property type="project" value="InterPro"/>
</dbReference>
<dbReference type="GO" id="GO:0140359">
    <property type="term" value="F:ABC-type transporter activity"/>
    <property type="evidence" value="ECO:0007669"/>
    <property type="project" value="InterPro"/>
</dbReference>
<keyword evidence="6 9" id="KW-0812">Transmembrane</keyword>
<dbReference type="Pfam" id="PF01061">
    <property type="entry name" value="ABC2_membrane"/>
    <property type="match status" value="1"/>
</dbReference>
<dbReference type="InterPro" id="IPR013525">
    <property type="entry name" value="ABC2_TM"/>
</dbReference>
<feature type="domain" description="ABC transmembrane type-2" evidence="10">
    <location>
        <begin position="33"/>
        <end position="251"/>
    </location>
</feature>
<dbReference type="RefSeq" id="WP_160346054.1">
    <property type="nucleotide sequence ID" value="NZ_WSRR01000013.1"/>
</dbReference>
<accession>A0A6N8JPM0</accession>
<dbReference type="EMBL" id="WSRR01000013">
    <property type="protein sequence ID" value="MVX61097.1"/>
    <property type="molecule type" value="Genomic_DNA"/>
</dbReference>
<sequence>MSKALPSSLKKNWFTISSLVSKDFKLKYRRSVLGILWSVLNPLLMMCVLTAVFSAFFRFQIEHYPFYLILGNTLFSLSMDSATSAMTSIVDSAPLIKKVRIDKLIFPVEKVLFQLVNFAISLIAVAIVMAFLQIPPSPNLLLLPVLLIYVTLFSLGLGLLLAALAVFFRDVIHMWSVLRLAWMYATPLFYPVDILPDWMMTVEMLNPLFHYVQYFRNIALWGITPGIADNLICAAMALVTFGVGLLVFRRLQRKFILYV</sequence>
<keyword evidence="5" id="KW-0997">Cell inner membrane</keyword>
<dbReference type="AlphaFoldDB" id="A0A6N8JPM0"/>
<dbReference type="PANTHER" id="PTHR30413:SF8">
    <property type="entry name" value="TRANSPORT PERMEASE PROTEIN"/>
    <property type="match status" value="1"/>
</dbReference>
<evidence type="ECO:0000256" key="3">
    <source>
        <dbReference type="ARBA" id="ARBA00022448"/>
    </source>
</evidence>
<dbReference type="GO" id="GO:0015920">
    <property type="term" value="P:lipopolysaccharide transport"/>
    <property type="evidence" value="ECO:0007669"/>
    <property type="project" value="TreeGrafter"/>
</dbReference>
<evidence type="ECO:0000256" key="9">
    <source>
        <dbReference type="RuleBase" id="RU361157"/>
    </source>
</evidence>
<name>A0A6N8JPM0_9ACTN</name>
<dbReference type="InterPro" id="IPR000412">
    <property type="entry name" value="ABC_2_transport"/>
</dbReference>
<dbReference type="InterPro" id="IPR047817">
    <property type="entry name" value="ABC2_TM_bact-type"/>
</dbReference>
<comment type="subcellular location">
    <subcellularLocation>
        <location evidence="1">Cell inner membrane</location>
        <topology evidence="1">Multi-pass membrane protein</topology>
    </subcellularLocation>
    <subcellularLocation>
        <location evidence="9">Cell membrane</location>
        <topology evidence="9">Multi-pass membrane protein</topology>
    </subcellularLocation>
</comment>
<keyword evidence="4 9" id="KW-1003">Cell membrane</keyword>
<comment type="caution">
    <text evidence="11">The sequence shown here is derived from an EMBL/GenBank/DDBJ whole genome shotgun (WGS) entry which is preliminary data.</text>
</comment>
<reference evidence="11 12" key="1">
    <citation type="submission" date="2019-12" db="EMBL/GenBank/DDBJ databases">
        <title>Microbes associate with the intestines of laboratory mice.</title>
        <authorList>
            <person name="Navarre W."/>
            <person name="Wong E."/>
        </authorList>
    </citation>
    <scope>NUCLEOTIDE SEQUENCE [LARGE SCALE GENOMIC DNA]</scope>
    <source>
        <strain evidence="11 12">NM66_B29</strain>
    </source>
</reference>
<evidence type="ECO:0000256" key="4">
    <source>
        <dbReference type="ARBA" id="ARBA00022475"/>
    </source>
</evidence>
<evidence type="ECO:0000313" key="11">
    <source>
        <dbReference type="EMBL" id="MVX61097.1"/>
    </source>
</evidence>
<feature type="transmembrane region" description="Helical" evidence="9">
    <location>
        <begin position="180"/>
        <end position="198"/>
    </location>
</feature>
<evidence type="ECO:0000256" key="7">
    <source>
        <dbReference type="ARBA" id="ARBA00022989"/>
    </source>
</evidence>
<evidence type="ECO:0000313" key="12">
    <source>
        <dbReference type="Proteomes" id="UP000463388"/>
    </source>
</evidence>
<dbReference type="PANTHER" id="PTHR30413">
    <property type="entry name" value="INNER MEMBRANE TRANSPORT PERMEASE"/>
    <property type="match status" value="1"/>
</dbReference>
<feature type="transmembrane region" description="Helical" evidence="9">
    <location>
        <begin position="218"/>
        <end position="248"/>
    </location>
</feature>
<dbReference type="PROSITE" id="PS51012">
    <property type="entry name" value="ABC_TM2"/>
    <property type="match status" value="1"/>
</dbReference>
<dbReference type="OrthoDB" id="9789409at2"/>
<comment type="similarity">
    <text evidence="2 9">Belongs to the ABC-2 integral membrane protein family.</text>
</comment>
<keyword evidence="8 9" id="KW-0472">Membrane</keyword>
<evidence type="ECO:0000256" key="2">
    <source>
        <dbReference type="ARBA" id="ARBA00007783"/>
    </source>
</evidence>
<dbReference type="PRINTS" id="PR00164">
    <property type="entry name" value="ABC2TRNSPORT"/>
</dbReference>
<protein>
    <recommendedName>
        <fullName evidence="9">Transport permease protein</fullName>
    </recommendedName>
</protein>
<feature type="transmembrane region" description="Helical" evidence="9">
    <location>
        <begin position="69"/>
        <end position="90"/>
    </location>
</feature>
<evidence type="ECO:0000256" key="6">
    <source>
        <dbReference type="ARBA" id="ARBA00022692"/>
    </source>
</evidence>
<feature type="transmembrane region" description="Helical" evidence="9">
    <location>
        <begin position="111"/>
        <end position="134"/>
    </location>
</feature>
<organism evidence="11 12">
    <name type="scientific">Adlercreutzia mucosicola</name>
    <dbReference type="NCBI Taxonomy" id="580026"/>
    <lineage>
        <taxon>Bacteria</taxon>
        <taxon>Bacillati</taxon>
        <taxon>Actinomycetota</taxon>
        <taxon>Coriobacteriia</taxon>
        <taxon>Eggerthellales</taxon>
        <taxon>Eggerthellaceae</taxon>
        <taxon>Adlercreutzia</taxon>
    </lineage>
</organism>
<evidence type="ECO:0000256" key="8">
    <source>
        <dbReference type="ARBA" id="ARBA00023136"/>
    </source>
</evidence>
<feature type="transmembrane region" description="Helical" evidence="9">
    <location>
        <begin position="146"/>
        <end position="168"/>
    </location>
</feature>
<feature type="transmembrane region" description="Helical" evidence="9">
    <location>
        <begin position="32"/>
        <end position="57"/>
    </location>
</feature>
<evidence type="ECO:0000259" key="10">
    <source>
        <dbReference type="PROSITE" id="PS51012"/>
    </source>
</evidence>
<evidence type="ECO:0000256" key="1">
    <source>
        <dbReference type="ARBA" id="ARBA00004429"/>
    </source>
</evidence>
<proteinExistence type="inferred from homology"/>
<keyword evidence="7 9" id="KW-1133">Transmembrane helix</keyword>
<keyword evidence="12" id="KW-1185">Reference proteome</keyword>
<evidence type="ECO:0000256" key="5">
    <source>
        <dbReference type="ARBA" id="ARBA00022519"/>
    </source>
</evidence>
<gene>
    <name evidence="11" type="ORF">GKZ27_06480</name>
</gene>
<dbReference type="Proteomes" id="UP000463388">
    <property type="component" value="Unassembled WGS sequence"/>
</dbReference>
<keyword evidence="3 9" id="KW-0813">Transport</keyword>